<evidence type="ECO:0000256" key="5">
    <source>
        <dbReference type="ARBA" id="ARBA00023136"/>
    </source>
</evidence>
<evidence type="ECO:0000313" key="9">
    <source>
        <dbReference type="Proteomes" id="UP000091956"/>
    </source>
</evidence>
<dbReference type="PROSITE" id="PS00216">
    <property type="entry name" value="SUGAR_TRANSPORT_1"/>
    <property type="match status" value="1"/>
</dbReference>
<dbReference type="PROSITE" id="PS50850">
    <property type="entry name" value="MFS"/>
    <property type="match status" value="1"/>
</dbReference>
<evidence type="ECO:0000256" key="1">
    <source>
        <dbReference type="ARBA" id="ARBA00004141"/>
    </source>
</evidence>
<dbReference type="InterPro" id="IPR005828">
    <property type="entry name" value="MFS_sugar_transport-like"/>
</dbReference>
<dbReference type="GO" id="GO:0005351">
    <property type="term" value="F:carbohydrate:proton symporter activity"/>
    <property type="evidence" value="ECO:0007669"/>
    <property type="project" value="TreeGrafter"/>
</dbReference>
<organism evidence="8 9">
    <name type="scientific">Pseudogymnoascus verrucosus</name>
    <dbReference type="NCBI Taxonomy" id="342668"/>
    <lineage>
        <taxon>Eukaryota</taxon>
        <taxon>Fungi</taxon>
        <taxon>Dikarya</taxon>
        <taxon>Ascomycota</taxon>
        <taxon>Pezizomycotina</taxon>
        <taxon>Leotiomycetes</taxon>
        <taxon>Thelebolales</taxon>
        <taxon>Thelebolaceae</taxon>
        <taxon>Pseudogymnoascus</taxon>
    </lineage>
</organism>
<comment type="subcellular location">
    <subcellularLocation>
        <location evidence="1">Membrane</location>
        <topology evidence="1">Multi-pass membrane protein</topology>
    </subcellularLocation>
</comment>
<dbReference type="GO" id="GO:0016020">
    <property type="term" value="C:membrane"/>
    <property type="evidence" value="ECO:0007669"/>
    <property type="project" value="UniProtKB-SubCell"/>
</dbReference>
<dbReference type="GeneID" id="28834227"/>
<feature type="domain" description="Major facilitator superfamily (MFS) profile" evidence="7">
    <location>
        <begin position="1"/>
        <end position="154"/>
    </location>
</feature>
<keyword evidence="9" id="KW-1185">Reference proteome</keyword>
<keyword evidence="3 6" id="KW-0812">Transmembrane</keyword>
<dbReference type="AlphaFoldDB" id="A0A2P2SVN6"/>
<dbReference type="InterPro" id="IPR036259">
    <property type="entry name" value="MFS_trans_sf"/>
</dbReference>
<proteinExistence type="inferred from homology"/>
<dbReference type="Gene3D" id="1.20.1250.20">
    <property type="entry name" value="MFS general substrate transporter like domains"/>
    <property type="match status" value="1"/>
</dbReference>
<gene>
    <name evidence="8" type="ORF">VE01_00841</name>
</gene>
<dbReference type="InterPro" id="IPR005829">
    <property type="entry name" value="Sugar_transporter_CS"/>
</dbReference>
<sequence length="154" mass="16591">MPSFAQQLSGLSFLNTYASLFFKQSGFKNAFLITTILCCIQLLAAICLVLGSDIIGRRRLTLVALAFCMITLFIVGILGLVHQMQPLMNFLIFVACVWSFFNSITGSLGGAFIGEVASQRLRARTAGVAMAMSVVIGLIFNTTVPLMLDVNGAN</sequence>
<evidence type="ECO:0000313" key="8">
    <source>
        <dbReference type="EMBL" id="OBU00897.1"/>
    </source>
</evidence>
<accession>A0A2P2SVN6</accession>
<protein>
    <recommendedName>
        <fullName evidence="7">Major facilitator superfamily (MFS) profile domain-containing protein</fullName>
    </recommendedName>
</protein>
<evidence type="ECO:0000259" key="7">
    <source>
        <dbReference type="PROSITE" id="PS50850"/>
    </source>
</evidence>
<dbReference type="Proteomes" id="UP000091956">
    <property type="component" value="Unassembled WGS sequence"/>
</dbReference>
<dbReference type="RefSeq" id="XP_018134629.1">
    <property type="nucleotide sequence ID" value="XM_018270369.1"/>
</dbReference>
<keyword evidence="4 6" id="KW-1133">Transmembrane helix</keyword>
<feature type="transmembrane region" description="Helical" evidence="6">
    <location>
        <begin position="126"/>
        <end position="148"/>
    </location>
</feature>
<dbReference type="EMBL" id="KV460207">
    <property type="protein sequence ID" value="OBU00897.1"/>
    <property type="molecule type" value="Genomic_DNA"/>
</dbReference>
<evidence type="ECO:0000256" key="6">
    <source>
        <dbReference type="SAM" id="Phobius"/>
    </source>
</evidence>
<reference evidence="9" key="2">
    <citation type="journal article" date="2018" name="Nat. Commun.">
        <title>Extreme sensitivity to ultraviolet light in the fungal pathogen causing white-nose syndrome of bats.</title>
        <authorList>
            <person name="Palmer J.M."/>
            <person name="Drees K.P."/>
            <person name="Foster J.T."/>
            <person name="Lindner D.L."/>
        </authorList>
    </citation>
    <scope>NUCLEOTIDE SEQUENCE [LARGE SCALE GENOMIC DNA]</scope>
    <source>
        <strain evidence="9">UAMH 10579</strain>
    </source>
</reference>
<feature type="transmembrane region" description="Helical" evidence="6">
    <location>
        <begin position="30"/>
        <end position="50"/>
    </location>
</feature>
<reference evidence="8 9" key="1">
    <citation type="submission" date="2016-03" db="EMBL/GenBank/DDBJ databases">
        <title>Comparative genomics of Pseudogymnoascus destructans, the fungus causing white-nose syndrome of bats.</title>
        <authorList>
            <person name="Palmer J.M."/>
            <person name="Drees K.P."/>
            <person name="Foster J.T."/>
            <person name="Lindner D.L."/>
        </authorList>
    </citation>
    <scope>NUCLEOTIDE SEQUENCE [LARGE SCALE GENOMIC DNA]</scope>
    <source>
        <strain evidence="8 9">UAMH 10579</strain>
    </source>
</reference>
<dbReference type="PANTHER" id="PTHR48022">
    <property type="entry name" value="PLASTIDIC GLUCOSE TRANSPORTER 4"/>
    <property type="match status" value="1"/>
</dbReference>
<dbReference type="PANTHER" id="PTHR48022:SF2">
    <property type="entry name" value="PLASTIDIC GLUCOSE TRANSPORTER 4"/>
    <property type="match status" value="1"/>
</dbReference>
<dbReference type="InterPro" id="IPR050360">
    <property type="entry name" value="MFS_Sugar_Transporters"/>
</dbReference>
<dbReference type="InterPro" id="IPR020846">
    <property type="entry name" value="MFS_dom"/>
</dbReference>
<feature type="transmembrane region" description="Helical" evidence="6">
    <location>
        <begin position="87"/>
        <end position="114"/>
    </location>
</feature>
<dbReference type="Pfam" id="PF00083">
    <property type="entry name" value="Sugar_tr"/>
    <property type="match status" value="1"/>
</dbReference>
<keyword evidence="5 6" id="KW-0472">Membrane</keyword>
<evidence type="ECO:0000256" key="3">
    <source>
        <dbReference type="ARBA" id="ARBA00022692"/>
    </source>
</evidence>
<feature type="transmembrane region" description="Helical" evidence="6">
    <location>
        <begin position="62"/>
        <end position="81"/>
    </location>
</feature>
<name>A0A2P2SVN6_9PEZI</name>
<evidence type="ECO:0000256" key="2">
    <source>
        <dbReference type="ARBA" id="ARBA00010992"/>
    </source>
</evidence>
<dbReference type="SUPFAM" id="SSF103473">
    <property type="entry name" value="MFS general substrate transporter"/>
    <property type="match status" value="1"/>
</dbReference>
<comment type="similarity">
    <text evidence="2">Belongs to the major facilitator superfamily. Sugar transporter (TC 2.A.1.1) family.</text>
</comment>
<evidence type="ECO:0000256" key="4">
    <source>
        <dbReference type="ARBA" id="ARBA00022989"/>
    </source>
</evidence>